<evidence type="ECO:0000313" key="1">
    <source>
        <dbReference type="EMBL" id="RWZ61466.1"/>
    </source>
</evidence>
<keyword evidence="2" id="KW-1185">Reference proteome</keyword>
<reference evidence="1 2" key="1">
    <citation type="submission" date="2018-12" db="EMBL/GenBank/DDBJ databases">
        <authorList>
            <person name="Li F."/>
        </authorList>
    </citation>
    <scope>NUCLEOTIDE SEQUENCE [LARGE SCALE GENOMIC DNA]</scope>
    <source>
        <strain evidence="1 2">8H24J-4-2</strain>
    </source>
</reference>
<protein>
    <submittedName>
        <fullName evidence="1">Uncharacterized protein</fullName>
    </submittedName>
</protein>
<dbReference type="RefSeq" id="WP_128498955.1">
    <property type="nucleotide sequence ID" value="NZ_RZNC01000003.1"/>
</dbReference>
<organism evidence="1 2">
    <name type="scientific">Labedella populi</name>
    <dbReference type="NCBI Taxonomy" id="2498850"/>
    <lineage>
        <taxon>Bacteria</taxon>
        <taxon>Bacillati</taxon>
        <taxon>Actinomycetota</taxon>
        <taxon>Actinomycetes</taxon>
        <taxon>Micrococcales</taxon>
        <taxon>Microbacteriaceae</taxon>
        <taxon>Labedella</taxon>
    </lineage>
</organism>
<dbReference type="OrthoDB" id="5119356at2"/>
<evidence type="ECO:0000313" key="2">
    <source>
        <dbReference type="Proteomes" id="UP000288603"/>
    </source>
</evidence>
<dbReference type="Proteomes" id="UP000288603">
    <property type="component" value="Unassembled WGS sequence"/>
</dbReference>
<sequence>MSYIRLILPDENDVNFEGVTPPETYTTNNGQYVLVRVGEGVDVTDDAAGHHEVPVTHAWYERAATV</sequence>
<accession>A0A444QBM2</accession>
<dbReference type="AlphaFoldDB" id="A0A444QBM2"/>
<name>A0A444QBM2_9MICO</name>
<dbReference type="EMBL" id="RZNC01000003">
    <property type="protein sequence ID" value="RWZ61466.1"/>
    <property type="molecule type" value="Genomic_DNA"/>
</dbReference>
<proteinExistence type="predicted"/>
<gene>
    <name evidence="1" type="ORF">ELQ92_10790</name>
</gene>
<comment type="caution">
    <text evidence="1">The sequence shown here is derived from an EMBL/GenBank/DDBJ whole genome shotgun (WGS) entry which is preliminary data.</text>
</comment>